<evidence type="ECO:0000256" key="1">
    <source>
        <dbReference type="ARBA" id="ARBA00001968"/>
    </source>
</evidence>
<dbReference type="Proteomes" id="UP000077266">
    <property type="component" value="Unassembled WGS sequence"/>
</dbReference>
<dbReference type="OrthoDB" id="5945905at2759"/>
<comment type="cofactor">
    <cofactor evidence="1">
        <name>a divalent metal cation</name>
        <dbReference type="ChEBI" id="CHEBI:60240"/>
    </cofactor>
</comment>
<dbReference type="GO" id="GO:0046872">
    <property type="term" value="F:metal ion binding"/>
    <property type="evidence" value="ECO:0007669"/>
    <property type="project" value="UniProtKB-KW"/>
</dbReference>
<evidence type="ECO:0000313" key="5">
    <source>
        <dbReference type="Proteomes" id="UP000077266"/>
    </source>
</evidence>
<dbReference type="InterPro" id="IPR027806">
    <property type="entry name" value="HARBI1_dom"/>
</dbReference>
<name>A0A165JZR9_EXIGL</name>
<dbReference type="Pfam" id="PF13359">
    <property type="entry name" value="DDE_Tnp_4"/>
    <property type="match status" value="1"/>
</dbReference>
<evidence type="ECO:0000259" key="3">
    <source>
        <dbReference type="Pfam" id="PF13359"/>
    </source>
</evidence>
<keyword evidence="5" id="KW-1185">Reference proteome</keyword>
<sequence length="276" mass="32067">EAFLMLLRRLSEPARLSDIELMFGWERSRVSRMATTVARTLWRRWKHLLQGDTARLTPAKLSEFARIVYDKGAPLTNCWAFLDGRRKRHLRPVRNQRICYNGWVRGHCEAYQSLDTPDGMHVHIYGPVEGRRHDQTVFRESGLPEWLDEHSVAPNGDRLVIYGDTGYALTGNVIVPYKGAHLSREQDLFNLEMSRVREAVEWGFASVSRQWAYLNHHRQRLLLEPIGLWYLVGTLLANARNCLHPNQTSQYFDCPPPALEEYFVGYPDDYALDIDN</sequence>
<dbReference type="STRING" id="1314781.A0A165JZR9"/>
<keyword evidence="2" id="KW-0479">Metal-binding</keyword>
<proteinExistence type="predicted"/>
<protein>
    <recommendedName>
        <fullName evidence="3">DDE Tnp4 domain-containing protein</fullName>
    </recommendedName>
</protein>
<accession>A0A165JZR9</accession>
<gene>
    <name evidence="4" type="ORF">EXIGLDRAFT_610471</name>
</gene>
<dbReference type="EMBL" id="KV425955">
    <property type="protein sequence ID" value="KZV95583.1"/>
    <property type="molecule type" value="Genomic_DNA"/>
</dbReference>
<feature type="domain" description="DDE Tnp4" evidence="3">
    <location>
        <begin position="95"/>
        <end position="220"/>
    </location>
</feature>
<evidence type="ECO:0000256" key="2">
    <source>
        <dbReference type="ARBA" id="ARBA00022723"/>
    </source>
</evidence>
<evidence type="ECO:0000313" key="4">
    <source>
        <dbReference type="EMBL" id="KZV95583.1"/>
    </source>
</evidence>
<dbReference type="AlphaFoldDB" id="A0A165JZR9"/>
<dbReference type="InParanoid" id="A0A165JZR9"/>
<feature type="non-terminal residue" evidence="4">
    <location>
        <position position="1"/>
    </location>
</feature>
<organism evidence="4 5">
    <name type="scientific">Exidia glandulosa HHB12029</name>
    <dbReference type="NCBI Taxonomy" id="1314781"/>
    <lineage>
        <taxon>Eukaryota</taxon>
        <taxon>Fungi</taxon>
        <taxon>Dikarya</taxon>
        <taxon>Basidiomycota</taxon>
        <taxon>Agaricomycotina</taxon>
        <taxon>Agaricomycetes</taxon>
        <taxon>Auriculariales</taxon>
        <taxon>Exidiaceae</taxon>
        <taxon>Exidia</taxon>
    </lineage>
</organism>
<reference evidence="4 5" key="1">
    <citation type="journal article" date="2016" name="Mol. Biol. Evol.">
        <title>Comparative Genomics of Early-Diverging Mushroom-Forming Fungi Provides Insights into the Origins of Lignocellulose Decay Capabilities.</title>
        <authorList>
            <person name="Nagy L.G."/>
            <person name="Riley R."/>
            <person name="Tritt A."/>
            <person name="Adam C."/>
            <person name="Daum C."/>
            <person name="Floudas D."/>
            <person name="Sun H."/>
            <person name="Yadav J.S."/>
            <person name="Pangilinan J."/>
            <person name="Larsson K.H."/>
            <person name="Matsuura K."/>
            <person name="Barry K."/>
            <person name="Labutti K."/>
            <person name="Kuo R."/>
            <person name="Ohm R.A."/>
            <person name="Bhattacharya S.S."/>
            <person name="Shirouzu T."/>
            <person name="Yoshinaga Y."/>
            <person name="Martin F.M."/>
            <person name="Grigoriev I.V."/>
            <person name="Hibbett D.S."/>
        </authorList>
    </citation>
    <scope>NUCLEOTIDE SEQUENCE [LARGE SCALE GENOMIC DNA]</scope>
    <source>
        <strain evidence="4 5">HHB12029</strain>
    </source>
</reference>